<evidence type="ECO:0000313" key="5">
    <source>
        <dbReference type="Proteomes" id="UP000574390"/>
    </source>
</evidence>
<comment type="caution">
    <text evidence="2">The sequence shown here is derived from an EMBL/GenBank/DDBJ whole genome shotgun (WGS) entry which is preliminary data.</text>
</comment>
<evidence type="ECO:0000313" key="2">
    <source>
        <dbReference type="EMBL" id="KAF4705235.1"/>
    </source>
</evidence>
<feature type="compositionally biased region" description="Polar residues" evidence="1">
    <location>
        <begin position="211"/>
        <end position="221"/>
    </location>
</feature>
<gene>
    <name evidence="2" type="ORF">FOZ62_030652</name>
    <name evidence="3" type="ORF">FOZ63_025428</name>
</gene>
<dbReference type="EMBL" id="JABANO010009688">
    <property type="protein sequence ID" value="KAF4746399.1"/>
    <property type="molecule type" value="Genomic_DNA"/>
</dbReference>
<keyword evidence="4" id="KW-1185">Reference proteome</keyword>
<feature type="region of interest" description="Disordered" evidence="1">
    <location>
        <begin position="156"/>
        <end position="221"/>
    </location>
</feature>
<reference evidence="4 5" key="1">
    <citation type="submission" date="2020-04" db="EMBL/GenBank/DDBJ databases">
        <title>Perkinsus olseni comparative genomics.</title>
        <authorList>
            <person name="Bogema D.R."/>
        </authorList>
    </citation>
    <scope>NUCLEOTIDE SEQUENCE [LARGE SCALE GENOMIC DNA]</scope>
    <source>
        <strain evidence="2">ATCC PRA-205</strain>
        <strain evidence="3 4">ATCC PRA-207</strain>
    </source>
</reference>
<dbReference type="Proteomes" id="UP000574390">
    <property type="component" value="Unassembled WGS sequence"/>
</dbReference>
<evidence type="ECO:0000313" key="4">
    <source>
        <dbReference type="Proteomes" id="UP000553632"/>
    </source>
</evidence>
<protein>
    <submittedName>
        <fullName evidence="2">Uncharacterized protein</fullName>
    </submittedName>
</protein>
<dbReference type="AlphaFoldDB" id="A0A7J6QA40"/>
<sequence>MYVTSVNLTAGTYAAVNGECGRLSPDLPDVTKLEVKVVDGEEGQLVSLSAIVNGTFISSGHEWPVVWYGKSFLNLSRLGHIPVYESPDCFRFPTKCVGPDFARLLYLQSNKPPGGDPCVIFCIKGSQLLVGLGAVRVSGKWQASTYGFRTILGASTSSGSDDTQWRTVPPPSPKRKERPPEFVADRPSKGTKKKKRENVPSTGTYLAAPGSDQNSQPSTVDSEASFLPSFVVVPSPHGTVGRVLVALTSSTLPDGEYVVVNTRLDLLRSVVVEIETVPPTDYRWVKLSFEVNGPPVSLETIALSFDGCLELDFSDELNSLALLLLQSALEVREIVPESFRLLREPGDGWSLLFHVHPDPSGTVVEIRAALLVSAADAGQ</sequence>
<name>A0A7J6QA40_PEROL</name>
<feature type="compositionally biased region" description="Polar residues" evidence="1">
    <location>
        <begin position="156"/>
        <end position="166"/>
    </location>
</feature>
<dbReference type="EMBL" id="JABANM010031055">
    <property type="protein sequence ID" value="KAF4705235.1"/>
    <property type="molecule type" value="Genomic_DNA"/>
</dbReference>
<feature type="compositionally biased region" description="Basic and acidic residues" evidence="1">
    <location>
        <begin position="178"/>
        <end position="188"/>
    </location>
</feature>
<organism evidence="2 5">
    <name type="scientific">Perkinsus olseni</name>
    <name type="common">Perkinsus atlanticus</name>
    <dbReference type="NCBI Taxonomy" id="32597"/>
    <lineage>
        <taxon>Eukaryota</taxon>
        <taxon>Sar</taxon>
        <taxon>Alveolata</taxon>
        <taxon>Perkinsozoa</taxon>
        <taxon>Perkinsea</taxon>
        <taxon>Perkinsida</taxon>
        <taxon>Perkinsidae</taxon>
        <taxon>Perkinsus</taxon>
    </lineage>
</organism>
<proteinExistence type="predicted"/>
<accession>A0A7J6QA40</accession>
<evidence type="ECO:0000256" key="1">
    <source>
        <dbReference type="SAM" id="MobiDB-lite"/>
    </source>
</evidence>
<dbReference type="Proteomes" id="UP000553632">
    <property type="component" value="Unassembled WGS sequence"/>
</dbReference>
<evidence type="ECO:0000313" key="3">
    <source>
        <dbReference type="EMBL" id="KAF4746399.1"/>
    </source>
</evidence>